<evidence type="ECO:0000313" key="3">
    <source>
        <dbReference type="Proteomes" id="UP000026962"/>
    </source>
</evidence>
<keyword evidence="3" id="KW-1185">Reference proteome</keyword>
<organism evidence="2">
    <name type="scientific">Oryza punctata</name>
    <name type="common">Red rice</name>
    <dbReference type="NCBI Taxonomy" id="4537"/>
    <lineage>
        <taxon>Eukaryota</taxon>
        <taxon>Viridiplantae</taxon>
        <taxon>Streptophyta</taxon>
        <taxon>Embryophyta</taxon>
        <taxon>Tracheophyta</taxon>
        <taxon>Spermatophyta</taxon>
        <taxon>Magnoliopsida</taxon>
        <taxon>Liliopsida</taxon>
        <taxon>Poales</taxon>
        <taxon>Poaceae</taxon>
        <taxon>BOP clade</taxon>
        <taxon>Oryzoideae</taxon>
        <taxon>Oryzeae</taxon>
        <taxon>Oryzinae</taxon>
        <taxon>Oryza</taxon>
    </lineage>
</organism>
<protein>
    <recommendedName>
        <fullName evidence="4">DUF834 domain-containing protein</fullName>
    </recommendedName>
</protein>
<accession>A0A0E0MDP8</accession>
<reference evidence="2" key="2">
    <citation type="submission" date="2018-05" db="EMBL/GenBank/DDBJ databases">
        <title>OpunRS2 (Oryza punctata Reference Sequence Version 2).</title>
        <authorList>
            <person name="Zhang J."/>
            <person name="Kudrna D."/>
            <person name="Lee S."/>
            <person name="Talag J."/>
            <person name="Welchert J."/>
            <person name="Wing R.A."/>
        </authorList>
    </citation>
    <scope>NUCLEOTIDE SEQUENCE [LARGE SCALE GENOMIC DNA]</scope>
</reference>
<evidence type="ECO:0000256" key="1">
    <source>
        <dbReference type="SAM" id="MobiDB-lite"/>
    </source>
</evidence>
<evidence type="ECO:0008006" key="4">
    <source>
        <dbReference type="Google" id="ProtNLM"/>
    </source>
</evidence>
<dbReference type="Proteomes" id="UP000026962">
    <property type="component" value="Chromosome 11"/>
</dbReference>
<sequence length="170" mass="17698">MDIGLEKPTLDHREVIEIGRKREGRCREGGHRLRRCRVQPQPREVGETGVEGSAAGVGESCPSRRTHPFLRLLFSSSEVGEGCVRNAAAARRTRGRRVEGWGGADKLAEGGNGVLPSAGSSGRGGSGRRWPVQRWSDGGSTASAHPCGIASMVADSKAGGSVCNGGPGAV</sequence>
<dbReference type="HOGENOM" id="CLU_1573174_0_0_1"/>
<name>A0A0E0MDP8_ORYPU</name>
<dbReference type="Gramene" id="OPUNC11G06260.1">
    <property type="protein sequence ID" value="OPUNC11G06260.1"/>
    <property type="gene ID" value="OPUNC11G06260"/>
</dbReference>
<feature type="region of interest" description="Disordered" evidence="1">
    <location>
        <begin position="42"/>
        <end position="61"/>
    </location>
</feature>
<dbReference type="AlphaFoldDB" id="A0A0E0MDP8"/>
<feature type="region of interest" description="Disordered" evidence="1">
    <location>
        <begin position="94"/>
        <end position="146"/>
    </location>
</feature>
<reference evidence="2" key="1">
    <citation type="submission" date="2015-04" db="UniProtKB">
        <authorList>
            <consortium name="EnsemblPlants"/>
        </authorList>
    </citation>
    <scope>IDENTIFICATION</scope>
</reference>
<evidence type="ECO:0000313" key="2">
    <source>
        <dbReference type="EnsemblPlants" id="OPUNC11G06260.1"/>
    </source>
</evidence>
<dbReference type="EnsemblPlants" id="OPUNC11G06260.1">
    <property type="protein sequence ID" value="OPUNC11G06260.1"/>
    <property type="gene ID" value="OPUNC11G06260"/>
</dbReference>
<proteinExistence type="predicted"/>